<organism evidence="3">
    <name type="scientific">hydrothermal vent metagenome</name>
    <dbReference type="NCBI Taxonomy" id="652676"/>
    <lineage>
        <taxon>unclassified sequences</taxon>
        <taxon>metagenomes</taxon>
        <taxon>ecological metagenomes</taxon>
    </lineage>
</organism>
<dbReference type="Pfam" id="PF02120">
    <property type="entry name" value="Flg_hook"/>
    <property type="match status" value="1"/>
</dbReference>
<dbReference type="EMBL" id="FPHB01000041">
    <property type="protein sequence ID" value="SFV57681.1"/>
    <property type="molecule type" value="Genomic_DNA"/>
</dbReference>
<gene>
    <name evidence="3" type="ORF">MNB_SM-7-1402</name>
</gene>
<dbReference type="InterPro" id="IPR021136">
    <property type="entry name" value="Flagellar_hook_control-like_C"/>
</dbReference>
<accession>A0A1W1BW46</accession>
<keyword evidence="3" id="KW-0966">Cell projection</keyword>
<feature type="region of interest" description="Disordered" evidence="1">
    <location>
        <begin position="1"/>
        <end position="29"/>
    </location>
</feature>
<protein>
    <submittedName>
        <fullName evidence="3">Flagellar hook-length control protein FliK</fullName>
    </submittedName>
</protein>
<keyword evidence="3" id="KW-0282">Flagellum</keyword>
<dbReference type="Gene3D" id="3.30.750.140">
    <property type="match status" value="1"/>
</dbReference>
<sequence length="442" mass="50449">MFAFETVASKSSKIVPSPQSDQESSITEDSLSFEEFISAFGEDSLLEIDKEVQKGEDSQKTVLLDLLKSSDKVEEFELNPELTQKTSIDELKYLLYKAKNYLKTKILQKDPHLTKEQLPKSLKGLLQLADKLKIDIKKISFETISTQVDGSKKTLQKRSAFKVEENIEISDLETQKAKTIETKIQQIKETPLFVTKKRSIDGYNTITTDQLIQSKIKKEQTKKSKTSTPLDTLLKNQPQKELKQTKGPLFTLLQTKSTQQTKDIKIEESKEQKSLKNGLEELLKGDITSNEKGINPTTHKGSDTLDVKIHEAKQMMRYLSSDIKKAIDEYKPPFSRIKVKLNPQRLGEMDLTVIHRGNNVHINLSSNNAALNILTNNLHDLKTQLSQNGIENATFNFNSGAQNQQQQKNKEQNQQNGYDYFINEEQSEEKDHSLEIIIPRYI</sequence>
<evidence type="ECO:0000259" key="2">
    <source>
        <dbReference type="Pfam" id="PF02120"/>
    </source>
</evidence>
<evidence type="ECO:0000256" key="1">
    <source>
        <dbReference type="SAM" id="MobiDB-lite"/>
    </source>
</evidence>
<feature type="domain" description="Flagellar hook-length control protein-like C-terminal" evidence="2">
    <location>
        <begin position="325"/>
        <end position="406"/>
    </location>
</feature>
<dbReference type="InterPro" id="IPR038610">
    <property type="entry name" value="FliK-like_C_sf"/>
</dbReference>
<name>A0A1W1BW46_9ZZZZ</name>
<keyword evidence="3" id="KW-0969">Cilium</keyword>
<dbReference type="CDD" id="cd17470">
    <property type="entry name" value="T3SS_Flik_C"/>
    <property type="match status" value="1"/>
</dbReference>
<feature type="compositionally biased region" description="Polar residues" evidence="1">
    <location>
        <begin position="8"/>
        <end position="29"/>
    </location>
</feature>
<reference evidence="3" key="1">
    <citation type="submission" date="2016-10" db="EMBL/GenBank/DDBJ databases">
        <authorList>
            <person name="de Groot N.N."/>
        </authorList>
    </citation>
    <scope>NUCLEOTIDE SEQUENCE</scope>
</reference>
<evidence type="ECO:0000313" key="3">
    <source>
        <dbReference type="EMBL" id="SFV57681.1"/>
    </source>
</evidence>
<dbReference type="AlphaFoldDB" id="A0A1W1BW46"/>
<proteinExistence type="predicted"/>